<dbReference type="InterPro" id="IPR012006">
    <property type="entry name" value="CCA_bact"/>
</dbReference>
<keyword evidence="16" id="KW-1185">Reference proteome</keyword>
<evidence type="ECO:0000256" key="2">
    <source>
        <dbReference type="ARBA" id="ARBA00022679"/>
    </source>
</evidence>
<dbReference type="OrthoDB" id="9805698at2"/>
<dbReference type="GO" id="GO:0000287">
    <property type="term" value="F:magnesium ion binding"/>
    <property type="evidence" value="ECO:0007669"/>
    <property type="project" value="UniProtKB-UniRule"/>
</dbReference>
<feature type="binding site" evidence="13">
    <location>
        <position position="91"/>
    </location>
    <ligand>
        <name>CTP</name>
        <dbReference type="ChEBI" id="CHEBI:37563"/>
    </ligand>
</feature>
<dbReference type="HAMAP" id="MF_01261">
    <property type="entry name" value="CCA_bact_type1"/>
    <property type="match status" value="1"/>
</dbReference>
<dbReference type="PANTHER" id="PTHR47545:SF1">
    <property type="entry name" value="MULTIFUNCTIONAL CCA PROTEIN"/>
    <property type="match status" value="1"/>
</dbReference>
<name>A0A2N5EJ12_9GAMM</name>
<evidence type="ECO:0000256" key="13">
    <source>
        <dbReference type="HAMAP-Rule" id="MF_01261"/>
    </source>
</evidence>
<keyword evidence="8 13" id="KW-0378">Hydrolase</keyword>
<feature type="binding site" evidence="13">
    <location>
        <position position="91"/>
    </location>
    <ligand>
        <name>ATP</name>
        <dbReference type="ChEBI" id="CHEBI:30616"/>
    </ligand>
</feature>
<evidence type="ECO:0000256" key="7">
    <source>
        <dbReference type="ARBA" id="ARBA00022800"/>
    </source>
</evidence>
<comment type="cofactor">
    <cofactor evidence="13">
        <name>Mg(2+)</name>
        <dbReference type="ChEBI" id="CHEBI:18420"/>
    </cofactor>
    <text evidence="13">Magnesium is required for nucleotidyltransferase activity.</text>
</comment>
<evidence type="ECO:0000313" key="15">
    <source>
        <dbReference type="EMBL" id="PLR45399.1"/>
    </source>
</evidence>
<evidence type="ECO:0000256" key="4">
    <source>
        <dbReference type="ARBA" id="ARBA00022695"/>
    </source>
</evidence>
<evidence type="ECO:0000256" key="5">
    <source>
        <dbReference type="ARBA" id="ARBA00022723"/>
    </source>
</evidence>
<keyword evidence="3 13" id="KW-0819">tRNA processing</keyword>
<comment type="catalytic activity">
    <reaction evidence="13">
        <text>a tRNA precursor + 2 CTP + ATP = a tRNA with a 3' CCA end + 3 diphosphate</text>
        <dbReference type="Rhea" id="RHEA:14433"/>
        <dbReference type="Rhea" id="RHEA-COMP:10465"/>
        <dbReference type="Rhea" id="RHEA-COMP:10468"/>
        <dbReference type="ChEBI" id="CHEBI:30616"/>
        <dbReference type="ChEBI" id="CHEBI:33019"/>
        <dbReference type="ChEBI" id="CHEBI:37563"/>
        <dbReference type="ChEBI" id="CHEBI:74896"/>
        <dbReference type="ChEBI" id="CHEBI:83071"/>
        <dbReference type="EC" id="2.7.7.72"/>
    </reaction>
</comment>
<comment type="caution">
    <text evidence="15">The sequence shown here is derived from an EMBL/GenBank/DDBJ whole genome shotgun (WGS) entry which is preliminary data.</text>
</comment>
<dbReference type="InterPro" id="IPR032828">
    <property type="entry name" value="PolyA_RNA-bd"/>
</dbReference>
<dbReference type="InterPro" id="IPR002646">
    <property type="entry name" value="PolA_pol_head_dom"/>
</dbReference>
<comment type="function">
    <text evidence="13">Catalyzes the addition and repair of the essential 3'-terminal CCA sequence in tRNAs without using a nucleic acid template. Adds these three nucleotides in the order of C, C, and A to the tRNA nucleotide-73, using CTP and ATP as substrates and producing inorganic pyrophosphate. tRNA 3'-terminal CCA addition is required both for tRNA processing and repair. Also involved in tRNA surveillance by mediating tandem CCA addition to generate a CCACCA at the 3' terminus of unstable tRNAs. While stable tRNAs receive only 3'-terminal CCA, unstable tRNAs are marked with CCACCA and rapidly degraded.</text>
</comment>
<keyword evidence="1 13" id="KW-0533">Nickel</keyword>
<dbReference type="Proteomes" id="UP000234626">
    <property type="component" value="Unassembled WGS sequence"/>
</dbReference>
<dbReference type="Gene3D" id="3.30.460.10">
    <property type="entry name" value="Beta Polymerase, domain 2"/>
    <property type="match status" value="1"/>
</dbReference>
<keyword evidence="2 13" id="KW-0808">Transferase</keyword>
<dbReference type="EC" id="2.7.7.72" evidence="13"/>
<evidence type="ECO:0000256" key="8">
    <source>
        <dbReference type="ARBA" id="ARBA00022801"/>
    </source>
</evidence>
<dbReference type="Pfam" id="PF01966">
    <property type="entry name" value="HD"/>
    <property type="match status" value="1"/>
</dbReference>
<feature type="binding site" evidence="13">
    <location>
        <position position="23"/>
    </location>
    <ligand>
        <name>Mg(2+)</name>
        <dbReference type="ChEBI" id="CHEBI:18420"/>
    </ligand>
</feature>
<dbReference type="SUPFAM" id="SSF81301">
    <property type="entry name" value="Nucleotidyltransferase"/>
    <property type="match status" value="1"/>
</dbReference>
<keyword evidence="9 13" id="KW-0067">ATP-binding</keyword>
<dbReference type="EMBL" id="PJZK01000022">
    <property type="protein sequence ID" value="PLR45399.1"/>
    <property type="molecule type" value="Genomic_DNA"/>
</dbReference>
<feature type="binding site" evidence="13">
    <location>
        <position position="11"/>
    </location>
    <ligand>
        <name>ATP</name>
        <dbReference type="ChEBI" id="CHEBI:30616"/>
    </ligand>
</feature>
<sequence>MKIYLVGGAVRDALLHLPVTEQDWVVVGATPEQLLEQGYQQVGRDFPVFLHPVSREEYALARTERKSGNGYTGFECHAAPDVSLEQDLLRRDLTINAIARDAHGALIDPYHGVRDLNDRVLRHVSAAFSEDPLRVLRVARFAARFAHLGFTVAPETQALMQQMADGGELAHLTPERVWKETEKALLTRDPQVYFQVLRDCGALKVLFPEVDRLFGVPAPAKWHPEIDTGIHTLMTLKIAAELSPAVDVRFSALCHDLGKGLTPPEHWPHHPGHGPAGVKLVDELCRRLRVPNPVRDLALLVAEHHDLIHTINRLRPETLLKLFDSIDVWRKPQRLEQMIMTSEADARGRTGLENNPYPQGDYLRAAYHAANSVSIKEVLDAGLQGTAIRDELRRRRITVLTDWKQQQQLLPVEG</sequence>
<dbReference type="NCBIfam" id="NF008137">
    <property type="entry name" value="PRK10885.1"/>
    <property type="match status" value="1"/>
</dbReference>
<feature type="binding site" evidence="13">
    <location>
        <position position="137"/>
    </location>
    <ligand>
        <name>ATP</name>
        <dbReference type="ChEBI" id="CHEBI:30616"/>
    </ligand>
</feature>
<dbReference type="GO" id="GO:0004810">
    <property type="term" value="F:CCA tRNA nucleotidyltransferase activity"/>
    <property type="evidence" value="ECO:0007669"/>
    <property type="project" value="UniProtKB-UniRule"/>
</dbReference>
<evidence type="ECO:0000256" key="6">
    <source>
        <dbReference type="ARBA" id="ARBA00022741"/>
    </source>
</evidence>
<keyword evidence="6 13" id="KW-0547">Nucleotide-binding</keyword>
<dbReference type="Gene3D" id="1.10.3090.10">
    <property type="entry name" value="cca-adding enzyme, domain 2"/>
    <property type="match status" value="1"/>
</dbReference>
<comment type="cofactor">
    <cofactor evidence="13">
        <name>Ni(2+)</name>
        <dbReference type="ChEBI" id="CHEBI:49786"/>
    </cofactor>
    <text evidence="13">Nickel for phosphatase activity.</text>
</comment>
<gene>
    <name evidence="13" type="primary">cca</name>
    <name evidence="15" type="ORF">CYR34_17470</name>
</gene>
<dbReference type="GO" id="GO:0000049">
    <property type="term" value="F:tRNA binding"/>
    <property type="evidence" value="ECO:0007669"/>
    <property type="project" value="UniProtKB-UniRule"/>
</dbReference>
<dbReference type="PIRSF" id="PIRSF000813">
    <property type="entry name" value="CCA_bact"/>
    <property type="match status" value="1"/>
</dbReference>
<keyword evidence="10 13" id="KW-0460">Magnesium</keyword>
<proteinExistence type="inferred from homology"/>
<dbReference type="EC" id="3.1.3.-" evidence="13"/>
<evidence type="ECO:0000256" key="11">
    <source>
        <dbReference type="ARBA" id="ARBA00022884"/>
    </source>
</evidence>
<reference evidence="15 16" key="1">
    <citation type="submission" date="2017-12" db="EMBL/GenBank/DDBJ databases">
        <title>Characterization of six clinical isolates of Enterochimera gen. nov., a novel genus of the Yersiniaciae family and the three species Enterochimera arupensis sp. nov., Enterochimera coloradensis sp. nov, and Enterochimera californica sp. nov.</title>
        <authorList>
            <person name="Rossi A."/>
            <person name="Fisher M."/>
        </authorList>
    </citation>
    <scope>NUCLEOTIDE SEQUENCE [LARGE SCALE GENOMIC DNA]</scope>
    <source>
        <strain evidence="15 16">2016Iso1</strain>
    </source>
</reference>
<evidence type="ECO:0000256" key="12">
    <source>
        <dbReference type="ARBA" id="ARBA00023268"/>
    </source>
</evidence>
<feature type="binding site" evidence="13">
    <location>
        <position position="8"/>
    </location>
    <ligand>
        <name>CTP</name>
        <dbReference type="ChEBI" id="CHEBI:37563"/>
    </ligand>
</feature>
<dbReference type="FunFam" id="1.10.3090.10:FF:000001">
    <property type="entry name" value="Multifunctional CCA protein"/>
    <property type="match status" value="1"/>
</dbReference>
<dbReference type="SMART" id="SM00471">
    <property type="entry name" value="HDc"/>
    <property type="match status" value="1"/>
</dbReference>
<protein>
    <recommendedName>
        <fullName evidence="13">Multifunctional CCA protein</fullName>
    </recommendedName>
    <domain>
        <recommendedName>
            <fullName evidence="13">CCA-adding enzyme</fullName>
            <ecNumber evidence="13">2.7.7.72</ecNumber>
        </recommendedName>
        <alternativeName>
            <fullName evidence="13">CCA tRNA nucleotidyltransferase</fullName>
        </alternativeName>
        <alternativeName>
            <fullName evidence="13">tRNA CCA-pyrophosphorylase</fullName>
        </alternativeName>
        <alternativeName>
            <fullName evidence="13">tRNA adenylyl-/cytidylyl-transferase</fullName>
        </alternativeName>
        <alternativeName>
            <fullName evidence="13">tRNA nucleotidyltransferase</fullName>
        </alternativeName>
        <alternativeName>
            <fullName evidence="13">tRNA-NT</fullName>
        </alternativeName>
    </domain>
    <domain>
        <recommendedName>
            <fullName evidence="13">2'-nucleotidase</fullName>
            <ecNumber evidence="13">3.1.3.-</ecNumber>
        </recommendedName>
    </domain>
    <domain>
        <recommendedName>
            <fullName evidence="13">2',3'-cyclic phosphodiesterase</fullName>
            <ecNumber evidence="13">3.1.4.-</ecNumber>
        </recommendedName>
    </domain>
    <domain>
        <recommendedName>
            <fullName evidence="13">Phosphatase</fullName>
        </recommendedName>
    </domain>
</protein>
<dbReference type="GO" id="GO:0001680">
    <property type="term" value="P:tRNA 3'-terminal CCA addition"/>
    <property type="evidence" value="ECO:0007669"/>
    <property type="project" value="UniProtKB-UniRule"/>
</dbReference>
<dbReference type="RefSeq" id="WP_072927229.1">
    <property type="nucleotide sequence ID" value="NZ_JAWJZE010000014.1"/>
</dbReference>
<evidence type="ECO:0000256" key="3">
    <source>
        <dbReference type="ARBA" id="ARBA00022694"/>
    </source>
</evidence>
<feature type="binding site" evidence="13">
    <location>
        <position position="21"/>
    </location>
    <ligand>
        <name>Mg(2+)</name>
        <dbReference type="ChEBI" id="CHEBI:18420"/>
    </ligand>
</feature>
<dbReference type="GO" id="GO:0016791">
    <property type="term" value="F:phosphatase activity"/>
    <property type="evidence" value="ECO:0007669"/>
    <property type="project" value="UniProtKB-UniRule"/>
</dbReference>
<dbReference type="InterPro" id="IPR006674">
    <property type="entry name" value="HD_domain"/>
</dbReference>
<dbReference type="GO" id="GO:0042245">
    <property type="term" value="P:RNA repair"/>
    <property type="evidence" value="ECO:0007669"/>
    <property type="project" value="UniProtKB-KW"/>
</dbReference>
<dbReference type="GO" id="GO:0005524">
    <property type="term" value="F:ATP binding"/>
    <property type="evidence" value="ECO:0007669"/>
    <property type="project" value="UniProtKB-UniRule"/>
</dbReference>
<evidence type="ECO:0000256" key="9">
    <source>
        <dbReference type="ARBA" id="ARBA00022840"/>
    </source>
</evidence>
<dbReference type="Pfam" id="PF12627">
    <property type="entry name" value="PolyA_pol_RNAbd"/>
    <property type="match status" value="1"/>
</dbReference>
<organism evidence="15 16">
    <name type="scientific">Chimaeribacter arupi</name>
    <dbReference type="NCBI Taxonomy" id="2060066"/>
    <lineage>
        <taxon>Bacteria</taxon>
        <taxon>Pseudomonadati</taxon>
        <taxon>Pseudomonadota</taxon>
        <taxon>Gammaproteobacteria</taxon>
        <taxon>Enterobacterales</taxon>
        <taxon>Yersiniaceae</taxon>
        <taxon>Chimaeribacter</taxon>
    </lineage>
</organism>
<keyword evidence="7 13" id="KW-0692">RNA repair</keyword>
<dbReference type="InterPro" id="IPR043519">
    <property type="entry name" value="NT_sf"/>
</dbReference>
<evidence type="ECO:0000259" key="14">
    <source>
        <dbReference type="PROSITE" id="PS51831"/>
    </source>
</evidence>
<dbReference type="CDD" id="cd00077">
    <property type="entry name" value="HDc"/>
    <property type="match status" value="1"/>
</dbReference>
<evidence type="ECO:0000313" key="16">
    <source>
        <dbReference type="Proteomes" id="UP000234626"/>
    </source>
</evidence>
<feature type="binding site" evidence="13">
    <location>
        <position position="11"/>
    </location>
    <ligand>
        <name>CTP</name>
        <dbReference type="ChEBI" id="CHEBI:37563"/>
    </ligand>
</feature>
<keyword evidence="12 13" id="KW-0511">Multifunctional enzyme</keyword>
<feature type="binding site" evidence="13">
    <location>
        <position position="140"/>
    </location>
    <ligand>
        <name>CTP</name>
        <dbReference type="ChEBI" id="CHEBI:37563"/>
    </ligand>
</feature>
<keyword evidence="5 13" id="KW-0479">Metal-binding</keyword>
<dbReference type="GO" id="GO:0004112">
    <property type="term" value="F:cyclic-nucleotide phosphodiesterase activity"/>
    <property type="evidence" value="ECO:0007669"/>
    <property type="project" value="UniProtKB-UniRule"/>
</dbReference>
<dbReference type="EC" id="3.1.4.-" evidence="13"/>
<comment type="similarity">
    <text evidence="13">Belongs to the tRNA nucleotidyltransferase/poly(A) polymerase family. Bacterial CCA-adding enzyme type 1 subfamily.</text>
</comment>
<keyword evidence="11 13" id="KW-0694">RNA-binding</keyword>
<feature type="binding site" evidence="13">
    <location>
        <position position="8"/>
    </location>
    <ligand>
        <name>ATP</name>
        <dbReference type="ChEBI" id="CHEBI:30616"/>
    </ligand>
</feature>
<dbReference type="SUPFAM" id="SSF81891">
    <property type="entry name" value="Poly A polymerase C-terminal region-like"/>
    <property type="match status" value="1"/>
</dbReference>
<feature type="binding site" evidence="13">
    <location>
        <position position="137"/>
    </location>
    <ligand>
        <name>CTP</name>
        <dbReference type="ChEBI" id="CHEBI:37563"/>
    </ligand>
</feature>
<comment type="miscellaneous">
    <text evidence="13">A single active site specifically recognizes both ATP and CTP and is responsible for their addition.</text>
</comment>
<dbReference type="Pfam" id="PF01743">
    <property type="entry name" value="PolyA_pol"/>
    <property type="match status" value="1"/>
</dbReference>
<dbReference type="GO" id="GO:0160016">
    <property type="term" value="F:CCACCA tRNA nucleotidyltransferase activity"/>
    <property type="evidence" value="ECO:0007669"/>
    <property type="project" value="RHEA"/>
</dbReference>
<dbReference type="PANTHER" id="PTHR47545">
    <property type="entry name" value="MULTIFUNCTIONAL CCA PROTEIN"/>
    <property type="match status" value="1"/>
</dbReference>
<accession>A0A2N5EJ12</accession>
<comment type="catalytic activity">
    <reaction evidence="13">
        <text>a tRNA with a 3' CCA end + 2 CTP + ATP = a tRNA with a 3' CCACCA end + 3 diphosphate</text>
        <dbReference type="Rhea" id="RHEA:76235"/>
        <dbReference type="Rhea" id="RHEA-COMP:10468"/>
        <dbReference type="Rhea" id="RHEA-COMP:18655"/>
        <dbReference type="ChEBI" id="CHEBI:30616"/>
        <dbReference type="ChEBI" id="CHEBI:33019"/>
        <dbReference type="ChEBI" id="CHEBI:37563"/>
        <dbReference type="ChEBI" id="CHEBI:83071"/>
        <dbReference type="ChEBI" id="CHEBI:195187"/>
    </reaction>
</comment>
<feature type="binding site" evidence="13">
    <location>
        <position position="140"/>
    </location>
    <ligand>
        <name>ATP</name>
        <dbReference type="ChEBI" id="CHEBI:30616"/>
    </ligand>
</feature>
<evidence type="ECO:0000256" key="10">
    <source>
        <dbReference type="ARBA" id="ARBA00022842"/>
    </source>
</evidence>
<dbReference type="InterPro" id="IPR003607">
    <property type="entry name" value="HD/PDEase_dom"/>
</dbReference>
<comment type="subunit">
    <text evidence="13">Monomer. Can also form homodimers and oligomers.</text>
</comment>
<dbReference type="HAMAP" id="MF_01262">
    <property type="entry name" value="CCA_bact_type2"/>
    <property type="match status" value="1"/>
</dbReference>
<evidence type="ECO:0000256" key="1">
    <source>
        <dbReference type="ARBA" id="ARBA00022596"/>
    </source>
</evidence>
<dbReference type="PROSITE" id="PS51831">
    <property type="entry name" value="HD"/>
    <property type="match status" value="1"/>
</dbReference>
<keyword evidence="4 13" id="KW-0548">Nucleotidyltransferase</keyword>
<comment type="domain">
    <text evidence="13">Comprises two domains: an N-terminal domain containing the nucleotidyltransferase activity and a C-terminal HD domain associated with both phosphodiesterase and phosphatase activities.</text>
</comment>
<dbReference type="InterPro" id="IPR050124">
    <property type="entry name" value="tRNA_CCA-adding_enzyme"/>
</dbReference>
<feature type="domain" description="HD" evidence="14">
    <location>
        <begin position="228"/>
        <end position="329"/>
    </location>
</feature>
<dbReference type="AlphaFoldDB" id="A0A2N5EJ12"/>